<evidence type="ECO:0000313" key="6">
    <source>
        <dbReference type="Proteomes" id="UP000251960"/>
    </source>
</evidence>
<feature type="region of interest" description="Disordered" evidence="4">
    <location>
        <begin position="370"/>
        <end position="390"/>
    </location>
</feature>
<protein>
    <submittedName>
        <fullName evidence="5">Uncharacterized protein</fullName>
    </submittedName>
</protein>
<sequence length="390" mass="39993">MATKPFFLWGDTHATSTAAPDSDDVGVFRSSATQATAAGDAPELGAAAAVARPRLRRADAASGPSGKKKQQAGAGGGVGANKKPQRGLGVAELERLRCGGDPLLELSTVVGDAAAAAAAQGHSMLHYHHHPHRHPHSAFEAAAAAAGARYCSQLLAPAPPGGPVCALHSPPAAAGCQRAPVAPEQQYFRDRWTSRVGGFTSSGGGADHQPQCQSQSQSQLLPLATLEPEHPSSQSTIWRPAVSSSSSCLHTGHRCGICSRRTNTVSLVAIIASAILDASKLKRMRALAENNGGALLALAPTTPPDYSIYDLATAMATARQGDAPLAEPPAKKEVREIEFFPAASAHHRAGGGGGGRVSVPDEPAELAASFSSPYGAASHTAPQLDLSLRL</sequence>
<gene>
    <name evidence="5" type="ORF">Zm00014a_013710</name>
</gene>
<dbReference type="ExpressionAtlas" id="A0A3L6E5C3">
    <property type="expression patterns" value="baseline"/>
</dbReference>
<dbReference type="EMBL" id="NCVQ01000007">
    <property type="protein sequence ID" value="PWZ16134.1"/>
    <property type="molecule type" value="Genomic_DNA"/>
</dbReference>
<dbReference type="GO" id="GO:0003700">
    <property type="term" value="F:DNA-binding transcription factor activity"/>
    <property type="evidence" value="ECO:0007669"/>
    <property type="project" value="InterPro"/>
</dbReference>
<evidence type="ECO:0000256" key="4">
    <source>
        <dbReference type="SAM" id="MobiDB-lite"/>
    </source>
</evidence>
<keyword evidence="3" id="KW-0804">Transcription</keyword>
<proteinExistence type="predicted"/>
<accession>A0A3L6E5C3</accession>
<organism evidence="5 6">
    <name type="scientific">Zea mays</name>
    <name type="common">Maize</name>
    <dbReference type="NCBI Taxonomy" id="4577"/>
    <lineage>
        <taxon>Eukaryota</taxon>
        <taxon>Viridiplantae</taxon>
        <taxon>Streptophyta</taxon>
        <taxon>Embryophyta</taxon>
        <taxon>Tracheophyta</taxon>
        <taxon>Spermatophyta</taxon>
        <taxon>Magnoliopsida</taxon>
        <taxon>Liliopsida</taxon>
        <taxon>Poales</taxon>
        <taxon>Poaceae</taxon>
        <taxon>PACMAD clade</taxon>
        <taxon>Panicoideae</taxon>
        <taxon>Andropogonodae</taxon>
        <taxon>Andropogoneae</taxon>
        <taxon>Tripsacinae</taxon>
        <taxon>Zea</taxon>
    </lineage>
</organism>
<evidence type="ECO:0000256" key="2">
    <source>
        <dbReference type="ARBA" id="ARBA00023015"/>
    </source>
</evidence>
<feature type="region of interest" description="Disordered" evidence="4">
    <location>
        <begin position="198"/>
        <end position="217"/>
    </location>
</feature>
<name>A0A3L6E5C3_MAIZE</name>
<evidence type="ECO:0000313" key="5">
    <source>
        <dbReference type="EMBL" id="PWZ16134.1"/>
    </source>
</evidence>
<keyword evidence="2" id="KW-0805">Transcription regulation</keyword>
<feature type="region of interest" description="Disordered" evidence="4">
    <location>
        <begin position="1"/>
        <end position="86"/>
    </location>
</feature>
<evidence type="ECO:0000256" key="3">
    <source>
        <dbReference type="ARBA" id="ARBA00023163"/>
    </source>
</evidence>
<dbReference type="AlphaFoldDB" id="A0A3L6E5C3"/>
<keyword evidence="1" id="KW-0678">Repressor</keyword>
<dbReference type="PANTHER" id="PTHR33388">
    <property type="entry name" value="OS01G0212500 PROTEIN"/>
    <property type="match status" value="1"/>
</dbReference>
<feature type="compositionally biased region" description="Low complexity" evidence="4">
    <location>
        <begin position="35"/>
        <end position="52"/>
    </location>
</feature>
<reference evidence="5 6" key="1">
    <citation type="journal article" date="2018" name="Nat. Genet.">
        <title>Extensive intraspecific gene order and gene structural variations between Mo17 and other maize genomes.</title>
        <authorList>
            <person name="Sun S."/>
            <person name="Zhou Y."/>
            <person name="Chen J."/>
            <person name="Shi J."/>
            <person name="Zhao H."/>
            <person name="Zhao H."/>
            <person name="Song W."/>
            <person name="Zhang M."/>
            <person name="Cui Y."/>
            <person name="Dong X."/>
            <person name="Liu H."/>
            <person name="Ma X."/>
            <person name="Jiao Y."/>
            <person name="Wang B."/>
            <person name="Wei X."/>
            <person name="Stein J.C."/>
            <person name="Glaubitz J.C."/>
            <person name="Lu F."/>
            <person name="Yu G."/>
            <person name="Liang C."/>
            <person name="Fengler K."/>
            <person name="Li B."/>
            <person name="Rafalski A."/>
            <person name="Schnable P.S."/>
            <person name="Ware D.H."/>
            <person name="Buckler E.S."/>
            <person name="Lai J."/>
        </authorList>
    </citation>
    <scope>NUCLEOTIDE SEQUENCE [LARGE SCALE GENOMIC DNA]</scope>
    <source>
        <strain evidence="6">cv. Missouri 17</strain>
        <tissue evidence="5">Seedling</tissue>
    </source>
</reference>
<dbReference type="Proteomes" id="UP000251960">
    <property type="component" value="Chromosome 6"/>
</dbReference>
<dbReference type="InterPro" id="IPR040356">
    <property type="entry name" value="SPEAR"/>
</dbReference>
<dbReference type="PANTHER" id="PTHR33388:SF2">
    <property type="entry name" value="PROTEIN SPOROCYTELESS"/>
    <property type="match status" value="1"/>
</dbReference>
<comment type="caution">
    <text evidence="5">The sequence shown here is derived from an EMBL/GenBank/DDBJ whole genome shotgun (WGS) entry which is preliminary data.</text>
</comment>
<evidence type="ECO:0000256" key="1">
    <source>
        <dbReference type="ARBA" id="ARBA00022491"/>
    </source>
</evidence>